<dbReference type="SUPFAM" id="SSF56645">
    <property type="entry name" value="Acyl-CoA dehydrogenase NM domain-like"/>
    <property type="match status" value="1"/>
</dbReference>
<dbReference type="Pfam" id="PF00441">
    <property type="entry name" value="Acyl-CoA_dh_1"/>
    <property type="match status" value="1"/>
</dbReference>
<dbReference type="Gene3D" id="1.20.140.10">
    <property type="entry name" value="Butyryl-CoA Dehydrogenase, subunit A, domain 3"/>
    <property type="match status" value="1"/>
</dbReference>
<evidence type="ECO:0000256" key="4">
    <source>
        <dbReference type="ARBA" id="ARBA00022827"/>
    </source>
</evidence>
<dbReference type="Gene3D" id="2.40.110.10">
    <property type="entry name" value="Butyryl-CoA Dehydrogenase, subunit A, domain 2"/>
    <property type="match status" value="1"/>
</dbReference>
<dbReference type="InterPro" id="IPR013786">
    <property type="entry name" value="AcylCoA_DH/ox_N"/>
</dbReference>
<dbReference type="Proteomes" id="UP001156641">
    <property type="component" value="Unassembled WGS sequence"/>
</dbReference>
<dbReference type="Pfam" id="PF02770">
    <property type="entry name" value="Acyl-CoA_dh_M"/>
    <property type="match status" value="1"/>
</dbReference>
<evidence type="ECO:0000313" key="10">
    <source>
        <dbReference type="EMBL" id="GLR65687.1"/>
    </source>
</evidence>
<feature type="domain" description="Acyl-CoA dehydrogenase/oxidase C-terminal" evidence="7">
    <location>
        <begin position="239"/>
        <end position="387"/>
    </location>
</feature>
<sequence>MEAIFDAWRVRSPFYNETHEEISHLVRRFIQKEVLPNLDHWEATCDTPRELNRKAGEAGITGLGFPEQYGGTSEGIDIFHNLVCAEELALAGAGGIHSVLMTHFVALPPVLAMGSEEMKQRIAPAVLRGEKIMALGITEPSGGSDVARLKTTAVRRGGKYIVNGSKMFISNGMRADYYVVAVRTGGEGMKGISLLLIEKGSPGFTQTKLDKMGWHCSDTAALYFDDVEVPVENLIGPENGGFIKILENFNAERLVAAQSCCGQARVCLTEAAEWAKQRYTFGKRLTEHQVIRVKLADMQRHIDTTQAFVDLCAWRFREGKINAADFALLKVQATRTFERVAREAAQVLGGASYIRGTKTERLYREVRVYAIGGGSEEILLDLAGRQLGYC</sequence>
<reference evidence="11" key="1">
    <citation type="journal article" date="2019" name="Int. J. Syst. Evol. Microbiol.">
        <title>The Global Catalogue of Microorganisms (GCM) 10K type strain sequencing project: providing services to taxonomists for standard genome sequencing and annotation.</title>
        <authorList>
            <consortium name="The Broad Institute Genomics Platform"/>
            <consortium name="The Broad Institute Genome Sequencing Center for Infectious Disease"/>
            <person name="Wu L."/>
            <person name="Ma J."/>
        </authorList>
    </citation>
    <scope>NUCLEOTIDE SEQUENCE [LARGE SCALE GENOMIC DNA]</scope>
    <source>
        <strain evidence="11">NBRC 112502</strain>
    </source>
</reference>
<dbReference type="EMBL" id="BSOS01000006">
    <property type="protein sequence ID" value="GLR65687.1"/>
    <property type="molecule type" value="Genomic_DNA"/>
</dbReference>
<dbReference type="InterPro" id="IPR036250">
    <property type="entry name" value="AcylCo_DH-like_C"/>
</dbReference>
<accession>A0ABQ6A221</accession>
<evidence type="ECO:0000259" key="8">
    <source>
        <dbReference type="Pfam" id="PF02770"/>
    </source>
</evidence>
<evidence type="ECO:0000256" key="2">
    <source>
        <dbReference type="ARBA" id="ARBA00009347"/>
    </source>
</evidence>
<gene>
    <name evidence="10" type="ORF">GCM10010909_03650</name>
</gene>
<dbReference type="SUPFAM" id="SSF47203">
    <property type="entry name" value="Acyl-CoA dehydrogenase C-terminal domain-like"/>
    <property type="match status" value="1"/>
</dbReference>
<comment type="caution">
    <text evidence="10">The sequence shown here is derived from an EMBL/GenBank/DDBJ whole genome shotgun (WGS) entry which is preliminary data.</text>
</comment>
<dbReference type="InterPro" id="IPR006091">
    <property type="entry name" value="Acyl-CoA_Oxase/DH_mid-dom"/>
</dbReference>
<evidence type="ECO:0000313" key="11">
    <source>
        <dbReference type="Proteomes" id="UP001156641"/>
    </source>
</evidence>
<organism evidence="10 11">
    <name type="scientific">Acidocella aquatica</name>
    <dbReference type="NCBI Taxonomy" id="1922313"/>
    <lineage>
        <taxon>Bacteria</taxon>
        <taxon>Pseudomonadati</taxon>
        <taxon>Pseudomonadota</taxon>
        <taxon>Alphaproteobacteria</taxon>
        <taxon>Acetobacterales</taxon>
        <taxon>Acidocellaceae</taxon>
        <taxon>Acidocella</taxon>
    </lineage>
</organism>
<keyword evidence="4 6" id="KW-0274">FAD</keyword>
<protein>
    <submittedName>
        <fullName evidence="10">Acyl-CoA dehydrogenase</fullName>
    </submittedName>
</protein>
<feature type="domain" description="Acyl-CoA oxidase/dehydrogenase middle" evidence="8">
    <location>
        <begin position="134"/>
        <end position="227"/>
    </location>
</feature>
<dbReference type="InterPro" id="IPR009100">
    <property type="entry name" value="AcylCoA_DH/oxidase_NM_dom_sf"/>
</dbReference>
<feature type="domain" description="Acyl-CoA dehydrogenase/oxidase N-terminal" evidence="9">
    <location>
        <begin position="16"/>
        <end position="130"/>
    </location>
</feature>
<evidence type="ECO:0000259" key="7">
    <source>
        <dbReference type="Pfam" id="PF00441"/>
    </source>
</evidence>
<keyword evidence="5 6" id="KW-0560">Oxidoreductase</keyword>
<evidence type="ECO:0000256" key="5">
    <source>
        <dbReference type="ARBA" id="ARBA00023002"/>
    </source>
</evidence>
<dbReference type="InterPro" id="IPR046373">
    <property type="entry name" value="Acyl-CoA_Oxase/DH_mid-dom_sf"/>
</dbReference>
<dbReference type="RefSeq" id="WP_284256199.1">
    <property type="nucleotide sequence ID" value="NZ_BSOS01000006.1"/>
</dbReference>
<name>A0ABQ6A221_9PROT</name>
<dbReference type="InterPro" id="IPR009075">
    <property type="entry name" value="AcylCo_DH/oxidase_C"/>
</dbReference>
<evidence type="ECO:0000256" key="1">
    <source>
        <dbReference type="ARBA" id="ARBA00001974"/>
    </source>
</evidence>
<dbReference type="PANTHER" id="PTHR48083:SF28">
    <property type="entry name" value="ACYL-COA DEHYDROGENASE FAMILY PROTEIN (AFU_ORTHOLOGUE AFUA_6G10880)-RELATED"/>
    <property type="match status" value="1"/>
</dbReference>
<evidence type="ECO:0000256" key="3">
    <source>
        <dbReference type="ARBA" id="ARBA00022630"/>
    </source>
</evidence>
<keyword evidence="11" id="KW-1185">Reference proteome</keyword>
<keyword evidence="3 6" id="KW-0285">Flavoprotein</keyword>
<evidence type="ECO:0000256" key="6">
    <source>
        <dbReference type="RuleBase" id="RU362125"/>
    </source>
</evidence>
<proteinExistence type="inferred from homology"/>
<dbReference type="Gene3D" id="1.10.540.10">
    <property type="entry name" value="Acyl-CoA dehydrogenase/oxidase, N-terminal domain"/>
    <property type="match status" value="1"/>
</dbReference>
<comment type="similarity">
    <text evidence="2 6">Belongs to the acyl-CoA dehydrogenase family.</text>
</comment>
<dbReference type="InterPro" id="IPR037069">
    <property type="entry name" value="AcylCoA_DH/ox_N_sf"/>
</dbReference>
<dbReference type="PANTHER" id="PTHR48083">
    <property type="entry name" value="MEDIUM-CHAIN SPECIFIC ACYL-COA DEHYDROGENASE, MITOCHONDRIAL-RELATED"/>
    <property type="match status" value="1"/>
</dbReference>
<evidence type="ECO:0000259" key="9">
    <source>
        <dbReference type="Pfam" id="PF02771"/>
    </source>
</evidence>
<comment type="cofactor">
    <cofactor evidence="1 6">
        <name>FAD</name>
        <dbReference type="ChEBI" id="CHEBI:57692"/>
    </cofactor>
</comment>
<dbReference type="InterPro" id="IPR050741">
    <property type="entry name" value="Acyl-CoA_dehydrogenase"/>
</dbReference>
<dbReference type="Pfam" id="PF02771">
    <property type="entry name" value="Acyl-CoA_dh_N"/>
    <property type="match status" value="1"/>
</dbReference>